<feature type="region of interest" description="Disordered" evidence="1">
    <location>
        <begin position="292"/>
        <end position="512"/>
    </location>
</feature>
<dbReference type="EMBL" id="QXGE01002538">
    <property type="protein sequence ID" value="KAE9281048.1"/>
    <property type="molecule type" value="Genomic_DNA"/>
</dbReference>
<gene>
    <name evidence="3" type="ORF">PF001_g23955</name>
</gene>
<dbReference type="AlphaFoldDB" id="A0A6A4BYX7"/>
<dbReference type="PANTHER" id="PTHR45615">
    <property type="entry name" value="MYOSIN HEAVY CHAIN, NON-MUSCLE"/>
    <property type="match status" value="1"/>
</dbReference>
<accession>A0A6A4BYX7</accession>
<dbReference type="GO" id="GO:0016460">
    <property type="term" value="C:myosin II complex"/>
    <property type="evidence" value="ECO:0007669"/>
    <property type="project" value="TreeGrafter"/>
</dbReference>
<proteinExistence type="predicted"/>
<feature type="compositionally biased region" description="Basic and acidic residues" evidence="1">
    <location>
        <begin position="378"/>
        <end position="398"/>
    </location>
</feature>
<dbReference type="InterPro" id="IPR013923">
    <property type="entry name" value="Autophagy-rel_prot_16_dom"/>
</dbReference>
<organism evidence="3 4">
    <name type="scientific">Phytophthora fragariae</name>
    <dbReference type="NCBI Taxonomy" id="53985"/>
    <lineage>
        <taxon>Eukaryota</taxon>
        <taxon>Sar</taxon>
        <taxon>Stramenopiles</taxon>
        <taxon>Oomycota</taxon>
        <taxon>Peronosporomycetes</taxon>
        <taxon>Peronosporales</taxon>
        <taxon>Peronosporaceae</taxon>
        <taxon>Phytophthora</taxon>
    </lineage>
</organism>
<dbReference type="Proteomes" id="UP000437068">
    <property type="component" value="Unassembled WGS sequence"/>
</dbReference>
<feature type="compositionally biased region" description="Low complexity" evidence="1">
    <location>
        <begin position="161"/>
        <end position="173"/>
    </location>
</feature>
<dbReference type="Pfam" id="PF08614">
    <property type="entry name" value="ATG16"/>
    <property type="match status" value="1"/>
</dbReference>
<dbReference type="GO" id="GO:0031032">
    <property type="term" value="P:actomyosin structure organization"/>
    <property type="evidence" value="ECO:0007669"/>
    <property type="project" value="TreeGrafter"/>
</dbReference>
<evidence type="ECO:0000313" key="3">
    <source>
        <dbReference type="EMBL" id="KAE9281048.1"/>
    </source>
</evidence>
<sequence>HLNDIVNRLNTELQDLERHRWGQEDEIRRLRTEFNDLQQASNGGSARRIQDLRLVADGQAAELNELNRRLARTEQRLLSAEEDRDRLDRELDHSVEEAVQLRSQLDDQSHELQWTQDELATSIHSLDRVTTALRNAEAELDRERGTPGGSAPPAPTPSVPAPAASGSTSTSVTRLSEELRQARRDLASLQAARDVSTGRIVQLEGDVRRLREEISQLNQNQATSATETSDLRAKLADARRDVRALEAQLPDVQDAYAGLRRANDESEGGLDDVSTLLSRVVEWIRLRHAAGAAASPSPAAGAAASPSSASTTPTGKRARDRSVSPTLRPPPLKRAGSVSSQAPPSRSRSPSPALSLSSDEEIDQGPGGPGVPNPQEVIEIHDDGAGSESDHAGPRADQGDEEEEEEVEEEEEEEEEEEDESDPGALAALARSRSEARRRQSASPRSKAPSSPPATPRRRSSSADSGRSRSSTPGPGSIPRSPPAGSSPPGSSAGSPPGSPGSPQAGALVPPLFPIATSIPGFNAPRNLTQAETDPWPAILLSQWQITALILSSLSRDLVIPSGWLFPGHVRGTRKPVPGVGYRDDLITGANTQALINSRPWTVLANPATPLTSDLALHRGAQTRLGRIADAYLAYKDLQLWTYRETTHYLPITRPQRAADPLLEQYHAARRHRRIAAGEQWRHLLRDMLPMFREQWADVDLLLDPFFLHLPTIQDEVTWYPGIVSRAANAGNPAQHQGEPNDLLEALVEADTHDHWRNRYRDHPQGHPARRIGRLVAKFNPATGSQPPP</sequence>
<feature type="region of interest" description="Disordered" evidence="1">
    <location>
        <begin position="140"/>
        <end position="175"/>
    </location>
</feature>
<protein>
    <recommendedName>
        <fullName evidence="2">Autophagy-related protein 16 domain-containing protein</fullName>
    </recommendedName>
</protein>
<evidence type="ECO:0000313" key="4">
    <source>
        <dbReference type="Proteomes" id="UP000437068"/>
    </source>
</evidence>
<reference evidence="3 4" key="1">
    <citation type="submission" date="2018-08" db="EMBL/GenBank/DDBJ databases">
        <title>Genomic investigation of the strawberry pathogen Phytophthora fragariae indicates pathogenicity is determined by transcriptional variation in three key races.</title>
        <authorList>
            <person name="Adams T.M."/>
            <person name="Armitage A.D."/>
            <person name="Sobczyk M.K."/>
            <person name="Bates H.J."/>
            <person name="Dunwell J.M."/>
            <person name="Nellist C.F."/>
            <person name="Harrison R.J."/>
        </authorList>
    </citation>
    <scope>NUCLEOTIDE SEQUENCE [LARGE SCALE GENOMIC DNA]</scope>
    <source>
        <strain evidence="3 4">A4</strain>
    </source>
</reference>
<evidence type="ECO:0000259" key="2">
    <source>
        <dbReference type="Pfam" id="PF08614"/>
    </source>
</evidence>
<feature type="compositionally biased region" description="Low complexity" evidence="1">
    <location>
        <begin position="337"/>
        <end position="357"/>
    </location>
</feature>
<dbReference type="GO" id="GO:0051015">
    <property type="term" value="F:actin filament binding"/>
    <property type="evidence" value="ECO:0007669"/>
    <property type="project" value="TreeGrafter"/>
</dbReference>
<feature type="domain" description="Autophagy-related protein 16" evidence="2">
    <location>
        <begin position="130"/>
        <end position="267"/>
    </location>
</feature>
<feature type="non-terminal residue" evidence="3">
    <location>
        <position position="1"/>
    </location>
</feature>
<dbReference type="GO" id="GO:0005737">
    <property type="term" value="C:cytoplasm"/>
    <property type="evidence" value="ECO:0007669"/>
    <property type="project" value="TreeGrafter"/>
</dbReference>
<dbReference type="GO" id="GO:0032982">
    <property type="term" value="C:myosin filament"/>
    <property type="evidence" value="ECO:0007669"/>
    <property type="project" value="TreeGrafter"/>
</dbReference>
<feature type="compositionally biased region" description="Low complexity" evidence="1">
    <location>
        <begin position="292"/>
        <end position="315"/>
    </location>
</feature>
<dbReference type="Gene3D" id="1.10.287.1490">
    <property type="match status" value="1"/>
</dbReference>
<feature type="compositionally biased region" description="Acidic residues" evidence="1">
    <location>
        <begin position="399"/>
        <end position="422"/>
    </location>
</feature>
<feature type="compositionally biased region" description="Pro residues" evidence="1">
    <location>
        <begin position="150"/>
        <end position="160"/>
    </location>
</feature>
<comment type="caution">
    <text evidence="3">The sequence shown here is derived from an EMBL/GenBank/DDBJ whole genome shotgun (WGS) entry which is preliminary data.</text>
</comment>
<feature type="compositionally biased region" description="Low complexity" evidence="1">
    <location>
        <begin position="487"/>
        <end position="506"/>
    </location>
</feature>
<dbReference type="PANTHER" id="PTHR45615:SF36">
    <property type="entry name" value="MYOSIN HEAVY CHAIN-LIKE, ISOFORM B-RELATED"/>
    <property type="match status" value="1"/>
</dbReference>
<feature type="compositionally biased region" description="Low complexity" evidence="1">
    <location>
        <begin position="462"/>
        <end position="479"/>
    </location>
</feature>
<evidence type="ECO:0000256" key="1">
    <source>
        <dbReference type="SAM" id="MobiDB-lite"/>
    </source>
</evidence>
<name>A0A6A4BYX7_9STRA</name>